<sequence length="47" mass="5653">MYRKAKMLYRNIEKINNAANNAKMTSKAIFKIRLLFFLEERDLFLAI</sequence>
<organism evidence="1 2">
    <name type="scientific">Streptococcus anginosus F0211</name>
    <dbReference type="NCBI Taxonomy" id="706437"/>
    <lineage>
        <taxon>Bacteria</taxon>
        <taxon>Bacillati</taxon>
        <taxon>Bacillota</taxon>
        <taxon>Bacilli</taxon>
        <taxon>Lactobacillales</taxon>
        <taxon>Streptococcaceae</taxon>
        <taxon>Streptococcus</taxon>
        <taxon>Streptococcus anginosus group</taxon>
    </lineage>
</organism>
<proteinExistence type="predicted"/>
<reference evidence="1 2" key="1">
    <citation type="submission" date="2010-11" db="EMBL/GenBank/DDBJ databases">
        <authorList>
            <person name="Weinstock G."/>
            <person name="Sodergren E."/>
            <person name="Clifton S."/>
            <person name="Fulton L."/>
            <person name="Fulton B."/>
            <person name="Courtney L."/>
            <person name="Fronick C."/>
            <person name="Harrison M."/>
            <person name="Strong C."/>
            <person name="Farmer C."/>
            <person name="Delahaunty K."/>
            <person name="Markovic C."/>
            <person name="Hall O."/>
            <person name="Minx P."/>
            <person name="Tomlinson C."/>
            <person name="Mitreva M."/>
            <person name="Hou S."/>
            <person name="Chen J."/>
            <person name="Wollam A."/>
            <person name="Pepin K.H."/>
            <person name="Johnson M."/>
            <person name="Bhonagiri V."/>
            <person name="Zhang X."/>
            <person name="Suruliraj S."/>
            <person name="Warren W."/>
            <person name="Chinwalla A."/>
            <person name="Mardis E.R."/>
            <person name="Wilson R.K."/>
        </authorList>
    </citation>
    <scope>NUCLEOTIDE SEQUENCE [LARGE SCALE GENOMIC DNA]</scope>
    <source>
        <strain evidence="1 2">F0211</strain>
    </source>
</reference>
<comment type="caution">
    <text evidence="1">The sequence shown here is derived from an EMBL/GenBank/DDBJ whole genome shotgun (WGS) entry which is preliminary data.</text>
</comment>
<protein>
    <submittedName>
        <fullName evidence="1">Uncharacterized protein</fullName>
    </submittedName>
</protein>
<dbReference type="Proteomes" id="UP000002973">
    <property type="component" value="Unassembled WGS sequence"/>
</dbReference>
<dbReference type="AlphaFoldDB" id="E6IZC6"/>
<evidence type="ECO:0000313" key="2">
    <source>
        <dbReference type="Proteomes" id="UP000002973"/>
    </source>
</evidence>
<dbReference type="EMBL" id="AECT01000004">
    <property type="protein sequence ID" value="EFU23014.1"/>
    <property type="molecule type" value="Genomic_DNA"/>
</dbReference>
<name>E6IZC6_STRAP</name>
<accession>E6IZC6</accession>
<evidence type="ECO:0000313" key="1">
    <source>
        <dbReference type="EMBL" id="EFU23014.1"/>
    </source>
</evidence>
<gene>
    <name evidence="1" type="ORF">HMPREF0813_00256</name>
</gene>